<dbReference type="PRINTS" id="PR00367">
    <property type="entry name" value="ETHRSPELEMNT"/>
</dbReference>
<evidence type="ECO:0000256" key="6">
    <source>
        <dbReference type="ARBA" id="ARBA00023163"/>
    </source>
</evidence>
<comment type="caution">
    <text evidence="10">The sequence shown here is derived from an EMBL/GenBank/DDBJ whole genome shotgun (WGS) entry which is preliminary data.</text>
</comment>
<dbReference type="InterPro" id="IPR001471">
    <property type="entry name" value="AP2/ERF_dom"/>
</dbReference>
<comment type="subcellular location">
    <subcellularLocation>
        <location evidence="1">Nucleus</location>
    </subcellularLocation>
</comment>
<reference evidence="10 11" key="1">
    <citation type="submission" date="2024-06" db="EMBL/GenBank/DDBJ databases">
        <title>A chromosome level genome sequence of Diviner's sage (Salvia divinorum).</title>
        <authorList>
            <person name="Ford S.A."/>
            <person name="Ro D.-K."/>
            <person name="Ness R.W."/>
            <person name="Phillips M.A."/>
        </authorList>
    </citation>
    <scope>NUCLEOTIDE SEQUENCE [LARGE SCALE GENOMIC DNA]</scope>
    <source>
        <strain evidence="10">SAF-2024a</strain>
        <tissue evidence="10">Leaf</tissue>
    </source>
</reference>
<dbReference type="SMART" id="SM00380">
    <property type="entry name" value="AP2"/>
    <property type="match status" value="1"/>
</dbReference>
<feature type="domain" description="AP2/ERF" evidence="9">
    <location>
        <begin position="30"/>
        <end position="87"/>
    </location>
</feature>
<protein>
    <submittedName>
        <fullName evidence="10">Ethylene-responsive transcription factor ERF021-like protein</fullName>
    </submittedName>
</protein>
<evidence type="ECO:0000256" key="5">
    <source>
        <dbReference type="ARBA" id="ARBA00023159"/>
    </source>
</evidence>
<keyword evidence="5" id="KW-0010">Activator</keyword>
<dbReference type="Pfam" id="PF00847">
    <property type="entry name" value="AP2"/>
    <property type="match status" value="1"/>
</dbReference>
<name>A0ABD1GF80_SALDI</name>
<dbReference type="FunFam" id="3.30.730.10:FF:000001">
    <property type="entry name" value="Ethylene-responsive transcription factor 2"/>
    <property type="match status" value="1"/>
</dbReference>
<dbReference type="GO" id="GO:0005634">
    <property type="term" value="C:nucleus"/>
    <property type="evidence" value="ECO:0007669"/>
    <property type="project" value="UniProtKB-SubCell"/>
</dbReference>
<dbReference type="PANTHER" id="PTHR31985">
    <property type="entry name" value="ETHYLENE-RESPONSIVE TRANSCRIPTION FACTOR ERF042-RELATED"/>
    <property type="match status" value="1"/>
</dbReference>
<keyword evidence="3" id="KW-0805">Transcription regulation</keyword>
<dbReference type="InterPro" id="IPR016177">
    <property type="entry name" value="DNA-bd_dom_sf"/>
</dbReference>
<dbReference type="GO" id="GO:0006952">
    <property type="term" value="P:defense response"/>
    <property type="evidence" value="ECO:0007669"/>
    <property type="project" value="UniProtKB-KW"/>
</dbReference>
<evidence type="ECO:0000256" key="3">
    <source>
        <dbReference type="ARBA" id="ARBA00023015"/>
    </source>
</evidence>
<dbReference type="PANTHER" id="PTHR31985:SF100">
    <property type="entry name" value="ETHYLENE-RESPONSIVE TRANSCRIPTION FACTOR ERF022"/>
    <property type="match status" value="1"/>
</dbReference>
<comment type="similarity">
    <text evidence="8">Belongs to the AP2/ERF transcription factor family. ERF subfamily.</text>
</comment>
<keyword evidence="2" id="KW-0611">Plant defense</keyword>
<dbReference type="EMBL" id="JBEAFC010000008">
    <property type="protein sequence ID" value="KAL1542773.1"/>
    <property type="molecule type" value="Genomic_DNA"/>
</dbReference>
<keyword evidence="7" id="KW-0539">Nucleus</keyword>
<evidence type="ECO:0000259" key="9">
    <source>
        <dbReference type="PROSITE" id="PS51032"/>
    </source>
</evidence>
<evidence type="ECO:0000256" key="8">
    <source>
        <dbReference type="ARBA" id="ARBA00024343"/>
    </source>
</evidence>
<keyword evidence="4" id="KW-0238">DNA-binding</keyword>
<evidence type="ECO:0000313" key="10">
    <source>
        <dbReference type="EMBL" id="KAL1542773.1"/>
    </source>
</evidence>
<evidence type="ECO:0000313" key="11">
    <source>
        <dbReference type="Proteomes" id="UP001567538"/>
    </source>
</evidence>
<dbReference type="AlphaFoldDB" id="A0ABD1GF80"/>
<organism evidence="10 11">
    <name type="scientific">Salvia divinorum</name>
    <name type="common">Maria pastora</name>
    <name type="synonym">Diviner's sage</name>
    <dbReference type="NCBI Taxonomy" id="28513"/>
    <lineage>
        <taxon>Eukaryota</taxon>
        <taxon>Viridiplantae</taxon>
        <taxon>Streptophyta</taxon>
        <taxon>Embryophyta</taxon>
        <taxon>Tracheophyta</taxon>
        <taxon>Spermatophyta</taxon>
        <taxon>Magnoliopsida</taxon>
        <taxon>eudicotyledons</taxon>
        <taxon>Gunneridae</taxon>
        <taxon>Pentapetalae</taxon>
        <taxon>asterids</taxon>
        <taxon>lamiids</taxon>
        <taxon>Lamiales</taxon>
        <taxon>Lamiaceae</taxon>
        <taxon>Nepetoideae</taxon>
        <taxon>Mentheae</taxon>
        <taxon>Salviinae</taxon>
        <taxon>Salvia</taxon>
        <taxon>Salvia subgen. Calosphace</taxon>
    </lineage>
</organism>
<evidence type="ECO:0000256" key="1">
    <source>
        <dbReference type="ARBA" id="ARBA00004123"/>
    </source>
</evidence>
<dbReference type="SUPFAM" id="SSF54171">
    <property type="entry name" value="DNA-binding domain"/>
    <property type="match status" value="1"/>
</dbReference>
<accession>A0ABD1GF80</accession>
<evidence type="ECO:0000256" key="7">
    <source>
        <dbReference type="ARBA" id="ARBA00023242"/>
    </source>
</evidence>
<dbReference type="InterPro" id="IPR036955">
    <property type="entry name" value="AP2/ERF_dom_sf"/>
</dbReference>
<sequence length="191" mass="20852">MPALQAMKSTIFEELGVMIKQDKNEGGGARYIGVRRRKWGRWVSEIREPGKKTRIWLGSFDTPEMAAAAYDVSARYLRGPDARINFPELVESLPKPASADADDVRQAAQLAAMRLGGVERLGDAGAGSGGGAVPARVKLSPSDIQAINEAPLDSPEMWMELAGPSGVEESASYGEFEMEEWDETETYSIWD</sequence>
<dbReference type="InterPro" id="IPR051032">
    <property type="entry name" value="AP2/ERF_TF_ERF_subfamily"/>
</dbReference>
<dbReference type="GO" id="GO:0003677">
    <property type="term" value="F:DNA binding"/>
    <property type="evidence" value="ECO:0007669"/>
    <property type="project" value="UniProtKB-KW"/>
</dbReference>
<keyword evidence="11" id="KW-1185">Reference proteome</keyword>
<keyword evidence="6" id="KW-0804">Transcription</keyword>
<evidence type="ECO:0000256" key="2">
    <source>
        <dbReference type="ARBA" id="ARBA00022821"/>
    </source>
</evidence>
<gene>
    <name evidence="10" type="ORF">AAHA92_19817</name>
</gene>
<proteinExistence type="inferred from homology"/>
<dbReference type="PROSITE" id="PS51032">
    <property type="entry name" value="AP2_ERF"/>
    <property type="match status" value="1"/>
</dbReference>
<evidence type="ECO:0000256" key="4">
    <source>
        <dbReference type="ARBA" id="ARBA00023125"/>
    </source>
</evidence>
<dbReference type="Gene3D" id="3.30.730.10">
    <property type="entry name" value="AP2/ERF domain"/>
    <property type="match status" value="1"/>
</dbReference>
<dbReference type="CDD" id="cd00018">
    <property type="entry name" value="AP2"/>
    <property type="match status" value="1"/>
</dbReference>
<dbReference type="Proteomes" id="UP001567538">
    <property type="component" value="Unassembled WGS sequence"/>
</dbReference>